<dbReference type="Proteomes" id="UP001288320">
    <property type="component" value="Unassembled WGS sequence"/>
</dbReference>
<sequence>MSSAFSSQLVELAASRVRERENFPAPGVIFRDITPLIADGEAFHLFIDELARHYEGKIDAVAGLESRGFILSAPLAYAMGLGMVTIRKAGRLPGPVIGVDYELEYGSARMEVQPFNIEDGQRVLIIDDVLATGGTAHAACELVESSGGIVAGLCMLIELAGMGGRERLAGRQVEAVLTFD</sequence>
<dbReference type="NCBIfam" id="NF002636">
    <property type="entry name" value="PRK02304.1-5"/>
    <property type="match status" value="1"/>
</dbReference>
<dbReference type="CDD" id="cd06223">
    <property type="entry name" value="PRTases_typeI"/>
    <property type="match status" value="1"/>
</dbReference>
<evidence type="ECO:0000256" key="3">
    <source>
        <dbReference type="ARBA" id="ARBA00004496"/>
    </source>
</evidence>
<keyword evidence="15" id="KW-1185">Reference proteome</keyword>
<dbReference type="Pfam" id="PF00156">
    <property type="entry name" value="Pribosyltran"/>
    <property type="match status" value="1"/>
</dbReference>
<dbReference type="InterPro" id="IPR000836">
    <property type="entry name" value="PRTase_dom"/>
</dbReference>
<evidence type="ECO:0000256" key="5">
    <source>
        <dbReference type="ARBA" id="ARBA00008391"/>
    </source>
</evidence>
<evidence type="ECO:0000256" key="2">
    <source>
        <dbReference type="ARBA" id="ARBA00003968"/>
    </source>
</evidence>
<evidence type="ECO:0000256" key="9">
    <source>
        <dbReference type="ARBA" id="ARBA00022679"/>
    </source>
</evidence>
<dbReference type="InterPro" id="IPR050054">
    <property type="entry name" value="UPRTase/APRTase"/>
</dbReference>
<dbReference type="Proteomes" id="UP001284901">
    <property type="component" value="Unassembled WGS sequence"/>
</dbReference>
<dbReference type="GO" id="GO:0006168">
    <property type="term" value="P:adenine salvage"/>
    <property type="evidence" value="ECO:0007669"/>
    <property type="project" value="InterPro"/>
</dbReference>
<dbReference type="GO" id="GO:0006166">
    <property type="term" value="P:purine ribonucleoside salvage"/>
    <property type="evidence" value="ECO:0007669"/>
    <property type="project" value="UniProtKB-KW"/>
</dbReference>
<organism evidence="13 16">
    <name type="scientific">Actinotignum timonense</name>
    <dbReference type="NCBI Taxonomy" id="1870995"/>
    <lineage>
        <taxon>Bacteria</taxon>
        <taxon>Bacillati</taxon>
        <taxon>Actinomycetota</taxon>
        <taxon>Actinomycetes</taxon>
        <taxon>Actinomycetales</taxon>
        <taxon>Actinomycetaceae</taxon>
        <taxon>Actinotignum</taxon>
    </lineage>
</organism>
<dbReference type="GO" id="GO:0002055">
    <property type="term" value="F:adenine binding"/>
    <property type="evidence" value="ECO:0007669"/>
    <property type="project" value="TreeGrafter"/>
</dbReference>
<dbReference type="GO" id="GO:0016208">
    <property type="term" value="F:AMP binding"/>
    <property type="evidence" value="ECO:0007669"/>
    <property type="project" value="TreeGrafter"/>
</dbReference>
<dbReference type="EMBL" id="JAWNFY010000014">
    <property type="protein sequence ID" value="MDY5146536.1"/>
    <property type="molecule type" value="Genomic_DNA"/>
</dbReference>
<dbReference type="GO" id="GO:0044209">
    <property type="term" value="P:AMP salvage"/>
    <property type="evidence" value="ECO:0007669"/>
    <property type="project" value="UniProtKB-UniRule"/>
</dbReference>
<dbReference type="SUPFAM" id="SSF53271">
    <property type="entry name" value="PRTase-like"/>
    <property type="match status" value="1"/>
</dbReference>
<dbReference type="Gene3D" id="3.40.50.2020">
    <property type="match status" value="1"/>
</dbReference>
<accession>A0AAW9HBA4</accession>
<keyword evidence="9 11" id="KW-0808">Transferase</keyword>
<dbReference type="InterPro" id="IPR029057">
    <property type="entry name" value="PRTase-like"/>
</dbReference>
<evidence type="ECO:0000259" key="12">
    <source>
        <dbReference type="Pfam" id="PF00156"/>
    </source>
</evidence>
<evidence type="ECO:0000256" key="6">
    <source>
        <dbReference type="ARBA" id="ARBA00011893"/>
    </source>
</evidence>
<keyword evidence="8 11" id="KW-0328">Glycosyltransferase</keyword>
<dbReference type="NCBIfam" id="NF002634">
    <property type="entry name" value="PRK02304.1-3"/>
    <property type="match status" value="1"/>
</dbReference>
<dbReference type="InterPro" id="IPR005764">
    <property type="entry name" value="Ade_phspho_trans"/>
</dbReference>
<dbReference type="AlphaFoldDB" id="A0AAW9HBA4"/>
<dbReference type="PANTHER" id="PTHR32315:SF3">
    <property type="entry name" value="ADENINE PHOSPHORIBOSYLTRANSFERASE"/>
    <property type="match status" value="1"/>
</dbReference>
<dbReference type="PANTHER" id="PTHR32315">
    <property type="entry name" value="ADENINE PHOSPHORIBOSYLTRANSFERASE"/>
    <property type="match status" value="1"/>
</dbReference>
<protein>
    <recommendedName>
        <fullName evidence="6 11">Adenine phosphoribosyltransferase</fullName>
        <shortName evidence="11">APRT</shortName>
        <ecNumber evidence="6 11">2.4.2.7</ecNumber>
    </recommendedName>
</protein>
<comment type="caution">
    <text evidence="13">The sequence shown here is derived from an EMBL/GenBank/DDBJ whole genome shotgun (WGS) entry which is preliminary data.</text>
</comment>
<evidence type="ECO:0000256" key="4">
    <source>
        <dbReference type="ARBA" id="ARBA00004659"/>
    </source>
</evidence>
<keyword evidence="10 11" id="KW-0660">Purine salvage</keyword>
<comment type="similarity">
    <text evidence="5 11">Belongs to the purine/pyrimidine phosphoribosyltransferase family.</text>
</comment>
<dbReference type="HAMAP" id="MF_00004">
    <property type="entry name" value="Aden_phosphoribosyltr"/>
    <property type="match status" value="1"/>
</dbReference>
<evidence type="ECO:0000313" key="13">
    <source>
        <dbReference type="EMBL" id="MDY5140385.1"/>
    </source>
</evidence>
<comment type="pathway">
    <text evidence="4 11">Purine metabolism; AMP biosynthesis via salvage pathway; AMP from adenine: step 1/1.</text>
</comment>
<evidence type="ECO:0000313" key="16">
    <source>
        <dbReference type="Proteomes" id="UP001288320"/>
    </source>
</evidence>
<dbReference type="GeneID" id="92814295"/>
<evidence type="ECO:0000256" key="10">
    <source>
        <dbReference type="ARBA" id="ARBA00022726"/>
    </source>
</evidence>
<comment type="function">
    <text evidence="2 11">Catalyzes a salvage reaction resulting in the formation of AMP, that is energically less costly than de novo synthesis.</text>
</comment>
<evidence type="ECO:0000313" key="14">
    <source>
        <dbReference type="EMBL" id="MDY5146536.1"/>
    </source>
</evidence>
<evidence type="ECO:0000313" key="15">
    <source>
        <dbReference type="Proteomes" id="UP001284901"/>
    </source>
</evidence>
<dbReference type="EC" id="2.4.2.7" evidence="6 11"/>
<dbReference type="EMBL" id="JAWNFV010000005">
    <property type="protein sequence ID" value="MDY5140385.1"/>
    <property type="molecule type" value="Genomic_DNA"/>
</dbReference>
<dbReference type="GO" id="GO:0003999">
    <property type="term" value="F:adenine phosphoribosyltransferase activity"/>
    <property type="evidence" value="ECO:0007669"/>
    <property type="project" value="UniProtKB-UniRule"/>
</dbReference>
<evidence type="ECO:0000256" key="7">
    <source>
        <dbReference type="ARBA" id="ARBA00022490"/>
    </source>
</evidence>
<comment type="catalytic activity">
    <reaction evidence="1 11">
        <text>AMP + diphosphate = 5-phospho-alpha-D-ribose 1-diphosphate + adenine</text>
        <dbReference type="Rhea" id="RHEA:16609"/>
        <dbReference type="ChEBI" id="CHEBI:16708"/>
        <dbReference type="ChEBI" id="CHEBI:33019"/>
        <dbReference type="ChEBI" id="CHEBI:58017"/>
        <dbReference type="ChEBI" id="CHEBI:456215"/>
        <dbReference type="EC" id="2.4.2.7"/>
    </reaction>
</comment>
<dbReference type="FunFam" id="3.40.50.2020:FF:000021">
    <property type="entry name" value="Adenine phosphoribosyltransferase"/>
    <property type="match status" value="1"/>
</dbReference>
<name>A0AAW9HBA4_9ACTO</name>
<keyword evidence="7 11" id="KW-0963">Cytoplasm</keyword>
<evidence type="ECO:0000256" key="1">
    <source>
        <dbReference type="ARBA" id="ARBA00000868"/>
    </source>
</evidence>
<reference evidence="13 15" key="1">
    <citation type="submission" date="2023-10" db="EMBL/GenBank/DDBJ databases">
        <title>Whole Genome based description of the genera Actinobaculum and Actinotignum reveals a complex phylogenetic relationship within the species included in the genus Actinotignum.</title>
        <authorList>
            <person name="Jensen C.S."/>
            <person name="Dargis R."/>
            <person name="Kemp M."/>
            <person name="Christensen J.J."/>
        </authorList>
    </citation>
    <scope>NUCLEOTIDE SEQUENCE</scope>
    <source>
        <strain evidence="14 15">SLA_B089</strain>
        <strain evidence="13">SLA_B245</strain>
    </source>
</reference>
<dbReference type="GO" id="GO:0005737">
    <property type="term" value="C:cytoplasm"/>
    <property type="evidence" value="ECO:0007669"/>
    <property type="project" value="UniProtKB-SubCell"/>
</dbReference>
<evidence type="ECO:0000256" key="8">
    <source>
        <dbReference type="ARBA" id="ARBA00022676"/>
    </source>
</evidence>
<feature type="domain" description="Phosphoribosyltransferase" evidence="12">
    <location>
        <begin position="49"/>
        <end position="157"/>
    </location>
</feature>
<comment type="subcellular location">
    <subcellularLocation>
        <location evidence="3 11">Cytoplasm</location>
    </subcellularLocation>
</comment>
<proteinExistence type="inferred from homology"/>
<dbReference type="RefSeq" id="WP_026428855.1">
    <property type="nucleotide sequence ID" value="NZ_CAUPFC010000007.1"/>
</dbReference>
<gene>
    <name evidence="11" type="primary">apt</name>
    <name evidence="13" type="ORF">R6G74_03535</name>
    <name evidence="14" type="ORF">R6P33_05795</name>
</gene>
<comment type="subunit">
    <text evidence="11">Homodimer.</text>
</comment>
<evidence type="ECO:0000256" key="11">
    <source>
        <dbReference type="HAMAP-Rule" id="MF_00004"/>
    </source>
</evidence>